<proteinExistence type="predicted"/>
<evidence type="ECO:0000313" key="1">
    <source>
        <dbReference type="EMBL" id="ENN77139.1"/>
    </source>
</evidence>
<sequence length="168" mass="19341">MTPLTPAHFLIGRAIDHIPEQCFIRTPDNRLDNFKQLSKLYQMFWERWSREYILELQRKTKWRSTSGSLHPGQLVLVRDSNLPPLKWRLGRVLEMIFGADGVGRVALVKTMDGVLKRAVVRLCPLPVSVESGDFQGRGHVEAKKEHLATAELEPAGKKKQTREMFEQH</sequence>
<organism evidence="1">
    <name type="scientific">Dendroctonus ponderosae</name>
    <name type="common">Mountain pine beetle</name>
    <dbReference type="NCBI Taxonomy" id="77166"/>
    <lineage>
        <taxon>Eukaryota</taxon>
        <taxon>Metazoa</taxon>
        <taxon>Ecdysozoa</taxon>
        <taxon>Arthropoda</taxon>
        <taxon>Hexapoda</taxon>
        <taxon>Insecta</taxon>
        <taxon>Pterygota</taxon>
        <taxon>Neoptera</taxon>
        <taxon>Endopterygota</taxon>
        <taxon>Coleoptera</taxon>
        <taxon>Polyphaga</taxon>
        <taxon>Cucujiformia</taxon>
        <taxon>Curculionidae</taxon>
        <taxon>Scolytinae</taxon>
        <taxon>Dendroctonus</taxon>
    </lineage>
</organism>
<dbReference type="HOGENOM" id="CLU_000526_4_0_1"/>
<dbReference type="OrthoDB" id="6766792at2759"/>
<dbReference type="Pfam" id="PF18701">
    <property type="entry name" value="DUF5641"/>
    <property type="match status" value="1"/>
</dbReference>
<accession>N6TA54</accession>
<dbReference type="OMA" id="MCEVEEI"/>
<dbReference type="AlphaFoldDB" id="N6TA54"/>
<dbReference type="InterPro" id="IPR040676">
    <property type="entry name" value="DUF5641"/>
</dbReference>
<name>N6TA54_DENPD</name>
<reference evidence="1" key="1">
    <citation type="journal article" date="2013" name="Genome Biol.">
        <title>Draft genome of the mountain pine beetle, Dendroctonus ponderosae Hopkins, a major forest pest.</title>
        <authorList>
            <person name="Keeling C.I."/>
            <person name="Yuen M.M."/>
            <person name="Liao N.Y."/>
            <person name="Docking T.R."/>
            <person name="Chan S.K."/>
            <person name="Taylor G.A."/>
            <person name="Palmquist D.L."/>
            <person name="Jackman S.D."/>
            <person name="Nguyen A."/>
            <person name="Li M."/>
            <person name="Henderson H."/>
            <person name="Janes J.K."/>
            <person name="Zhao Y."/>
            <person name="Pandoh P."/>
            <person name="Moore R."/>
            <person name="Sperling F.A."/>
            <person name="Huber D.P."/>
            <person name="Birol I."/>
            <person name="Jones S.J."/>
            <person name="Bohlmann J."/>
        </authorList>
    </citation>
    <scope>NUCLEOTIDE SEQUENCE</scope>
</reference>
<gene>
    <name evidence="1" type="ORF">YQE_06365</name>
</gene>
<dbReference type="PANTHER" id="PTHR47331">
    <property type="entry name" value="PHD-TYPE DOMAIN-CONTAINING PROTEIN"/>
    <property type="match status" value="1"/>
</dbReference>
<dbReference type="EMBL" id="KB740951">
    <property type="protein sequence ID" value="ENN77139.1"/>
    <property type="molecule type" value="Genomic_DNA"/>
</dbReference>
<protein>
    <submittedName>
        <fullName evidence="1">Uncharacterized protein</fullName>
    </submittedName>
</protein>
<feature type="non-terminal residue" evidence="1">
    <location>
        <position position="1"/>
    </location>
</feature>